<comment type="subcellular location">
    <subcellularLocation>
        <location evidence="2 8">Cytoplasm</location>
    </subcellularLocation>
</comment>
<dbReference type="NCBIfam" id="TIGR01249">
    <property type="entry name" value="pro_imino_pep_1"/>
    <property type="match status" value="1"/>
</dbReference>
<evidence type="ECO:0000256" key="5">
    <source>
        <dbReference type="ARBA" id="ARBA00022490"/>
    </source>
</evidence>
<dbReference type="Gene3D" id="3.40.50.1820">
    <property type="entry name" value="alpha/beta hydrolase"/>
    <property type="match status" value="1"/>
</dbReference>
<keyword evidence="7 8" id="KW-0378">Hydrolase</keyword>
<dbReference type="SUPFAM" id="SSF53474">
    <property type="entry name" value="alpha/beta-Hydrolases"/>
    <property type="match status" value="1"/>
</dbReference>
<evidence type="ECO:0000256" key="1">
    <source>
        <dbReference type="ARBA" id="ARBA00001585"/>
    </source>
</evidence>
<keyword evidence="13" id="KW-1185">Reference proteome</keyword>
<evidence type="ECO:0000313" key="13">
    <source>
        <dbReference type="Proteomes" id="UP000509510"/>
    </source>
</evidence>
<evidence type="ECO:0000256" key="6">
    <source>
        <dbReference type="ARBA" id="ARBA00022670"/>
    </source>
</evidence>
<dbReference type="GO" id="GO:0006508">
    <property type="term" value="P:proteolysis"/>
    <property type="evidence" value="ECO:0007669"/>
    <property type="project" value="UniProtKB-KW"/>
</dbReference>
<feature type="active site" description="Nucleophile" evidence="9">
    <location>
        <position position="114"/>
    </location>
</feature>
<evidence type="ECO:0000256" key="7">
    <source>
        <dbReference type="ARBA" id="ARBA00022801"/>
    </source>
</evidence>
<evidence type="ECO:0000256" key="2">
    <source>
        <dbReference type="ARBA" id="ARBA00004496"/>
    </source>
</evidence>
<dbReference type="PANTHER" id="PTHR43722">
    <property type="entry name" value="PROLINE IMINOPEPTIDASE"/>
    <property type="match status" value="1"/>
</dbReference>
<feature type="domain" description="AB hydrolase-1" evidence="11">
    <location>
        <begin position="38"/>
        <end position="311"/>
    </location>
</feature>
<dbReference type="Pfam" id="PF00561">
    <property type="entry name" value="Abhydrolase_1"/>
    <property type="match status" value="1"/>
</dbReference>
<evidence type="ECO:0000313" key="12">
    <source>
        <dbReference type="EMBL" id="QKX58886.1"/>
    </source>
</evidence>
<protein>
    <recommendedName>
        <fullName evidence="8 10">Proline iminopeptidase</fullName>
        <shortName evidence="8">PIP</shortName>
        <ecNumber evidence="8 10">3.4.11.5</ecNumber>
    </recommendedName>
    <alternativeName>
        <fullName evidence="8">Prolyl aminopeptidase</fullName>
    </alternativeName>
</protein>
<name>A0A7H8QYP2_TALRU</name>
<dbReference type="GO" id="GO:0004177">
    <property type="term" value="F:aminopeptidase activity"/>
    <property type="evidence" value="ECO:0007669"/>
    <property type="project" value="UniProtKB-UniRule"/>
</dbReference>
<feature type="active site" description="Proton donor" evidence="9">
    <location>
        <position position="309"/>
    </location>
</feature>
<dbReference type="InterPro" id="IPR029058">
    <property type="entry name" value="AB_hydrolase_fold"/>
</dbReference>
<comment type="catalytic activity">
    <reaction evidence="1 8 10">
        <text>Release of N-terminal proline from a peptide.</text>
        <dbReference type="EC" id="3.4.11.5"/>
    </reaction>
</comment>
<dbReference type="PRINTS" id="PR00793">
    <property type="entry name" value="PROAMNOPTASE"/>
</dbReference>
<proteinExistence type="inferred from homology"/>
<evidence type="ECO:0000256" key="10">
    <source>
        <dbReference type="RuleBase" id="RU003421"/>
    </source>
</evidence>
<keyword evidence="4 8" id="KW-0031">Aminopeptidase</keyword>
<keyword evidence="6 8" id="KW-0645">Protease</keyword>
<dbReference type="InterPro" id="IPR005944">
    <property type="entry name" value="Pro_iminopeptidase"/>
</dbReference>
<reference evidence="13" key="1">
    <citation type="submission" date="2020-06" db="EMBL/GenBank/DDBJ databases">
        <title>A chromosome-scale genome assembly of Talaromyces rugulosus W13939.</title>
        <authorList>
            <person name="Wang B."/>
            <person name="Guo L."/>
            <person name="Ye K."/>
            <person name="Wang L."/>
        </authorList>
    </citation>
    <scope>NUCLEOTIDE SEQUENCE [LARGE SCALE GENOMIC DNA]</scope>
    <source>
        <strain evidence="13">W13939</strain>
    </source>
</reference>
<evidence type="ECO:0000256" key="9">
    <source>
        <dbReference type="PIRSR" id="PIRSR006431-1"/>
    </source>
</evidence>
<dbReference type="PANTHER" id="PTHR43722:SF1">
    <property type="entry name" value="PROLINE IMINOPEPTIDASE"/>
    <property type="match status" value="1"/>
</dbReference>
<dbReference type="EC" id="3.4.11.5" evidence="8 10"/>
<dbReference type="OrthoDB" id="10249433at2759"/>
<dbReference type="InterPro" id="IPR000073">
    <property type="entry name" value="AB_hydrolase_1"/>
</dbReference>
<organism evidence="12 13">
    <name type="scientific">Talaromyces rugulosus</name>
    <name type="common">Penicillium rugulosum</name>
    <dbReference type="NCBI Taxonomy" id="121627"/>
    <lineage>
        <taxon>Eukaryota</taxon>
        <taxon>Fungi</taxon>
        <taxon>Dikarya</taxon>
        <taxon>Ascomycota</taxon>
        <taxon>Pezizomycotina</taxon>
        <taxon>Eurotiomycetes</taxon>
        <taxon>Eurotiomycetidae</taxon>
        <taxon>Eurotiales</taxon>
        <taxon>Trichocomaceae</taxon>
        <taxon>Talaromyces</taxon>
        <taxon>Talaromyces sect. Islandici</taxon>
    </lineage>
</organism>
<gene>
    <name evidence="12" type="ORF">TRUGW13939_06014</name>
</gene>
<comment type="similarity">
    <text evidence="3 8 10">Belongs to the peptidase S33 family.</text>
</comment>
<dbReference type="GO" id="GO:0005737">
    <property type="term" value="C:cytoplasm"/>
    <property type="evidence" value="ECO:0007669"/>
    <property type="project" value="UniProtKB-SubCell"/>
</dbReference>
<dbReference type="EMBL" id="CP055900">
    <property type="protein sequence ID" value="QKX58886.1"/>
    <property type="molecule type" value="Genomic_DNA"/>
</dbReference>
<dbReference type="AlphaFoldDB" id="A0A7H8QYP2"/>
<dbReference type="GeneID" id="55993510"/>
<dbReference type="RefSeq" id="XP_035345064.1">
    <property type="nucleotide sequence ID" value="XM_035489171.1"/>
</dbReference>
<dbReference type="Proteomes" id="UP000509510">
    <property type="component" value="Chromosome III"/>
</dbReference>
<evidence type="ECO:0000256" key="4">
    <source>
        <dbReference type="ARBA" id="ARBA00022438"/>
    </source>
</evidence>
<sequence>MSPVQAGYAQSTPFDEGYLPVGDIHQLFYQQYGKKDGKPVIYLHGGPGGHTSSSNTIYFDPAVYRIVLLDQRGAGKSLPPAELRDNTTWHLVADIESLREHLGIDKWHMAFGGSWGSTLALCYAQAHPQRVGSLVLRGIFTVRRCELEWSRNTDGPAALLFPDLVQDFINHIPEEDRADPYAAYHRLLTAEIPADDEEARLKRLNAAKAWNAFELATGSLKPDTDSLNDQLEDEPWLLAHARLEIQYFVNAAWLEEGQLLRKENLDKMRHIPTTIVQGRYDLVCPPKTAWDLHQALPESRLYFIQTAGHSAKEPATEEKLVQVCDEYSKLDF</sequence>
<dbReference type="InterPro" id="IPR002410">
    <property type="entry name" value="Peptidase_S33"/>
</dbReference>
<accession>A0A7H8QYP2</accession>
<evidence type="ECO:0000256" key="8">
    <source>
        <dbReference type="PIRNR" id="PIRNR006431"/>
    </source>
</evidence>
<dbReference type="PIRSF" id="PIRSF006431">
    <property type="entry name" value="Pept_S33"/>
    <property type="match status" value="1"/>
</dbReference>
<dbReference type="KEGG" id="trg:TRUGW13939_06014"/>
<evidence type="ECO:0000259" key="11">
    <source>
        <dbReference type="Pfam" id="PF00561"/>
    </source>
</evidence>
<feature type="active site" evidence="9">
    <location>
        <position position="281"/>
    </location>
</feature>
<keyword evidence="5 8" id="KW-0963">Cytoplasm</keyword>
<evidence type="ECO:0000256" key="3">
    <source>
        <dbReference type="ARBA" id="ARBA00010088"/>
    </source>
</evidence>
<dbReference type="PRINTS" id="PR00111">
    <property type="entry name" value="ABHYDROLASE"/>
</dbReference>